<gene>
    <name evidence="1" type="ORF">OUZ56_030774</name>
</gene>
<accession>A0ABQ9ZS93</accession>
<evidence type="ECO:0000313" key="1">
    <source>
        <dbReference type="EMBL" id="KAK4015800.1"/>
    </source>
</evidence>
<dbReference type="EMBL" id="JAOYFB010000005">
    <property type="protein sequence ID" value="KAK4015800.1"/>
    <property type="molecule type" value="Genomic_DNA"/>
</dbReference>
<comment type="caution">
    <text evidence="1">The sequence shown here is derived from an EMBL/GenBank/DDBJ whole genome shotgun (WGS) entry which is preliminary data.</text>
</comment>
<evidence type="ECO:0000313" key="2">
    <source>
        <dbReference type="Proteomes" id="UP001234178"/>
    </source>
</evidence>
<sequence>MSTPVDSNPEAVIPDDLVLHFHYNPNSSSVIRLVQANWVSHSYQRSYNIPWCENIKETCSAVCCSSAYVRTTIQQRNGMHRRPHVDLLVGPV</sequence>
<keyword evidence="2" id="KW-1185">Reference proteome</keyword>
<name>A0ABQ9ZS93_9CRUS</name>
<reference evidence="1 2" key="1">
    <citation type="journal article" date="2023" name="Nucleic Acids Res.">
        <title>The hologenome of Daphnia magna reveals possible DNA methylation and microbiome-mediated evolution of the host genome.</title>
        <authorList>
            <person name="Chaturvedi A."/>
            <person name="Li X."/>
            <person name="Dhandapani V."/>
            <person name="Marshall H."/>
            <person name="Kissane S."/>
            <person name="Cuenca-Cambronero M."/>
            <person name="Asole G."/>
            <person name="Calvet F."/>
            <person name="Ruiz-Romero M."/>
            <person name="Marangio P."/>
            <person name="Guigo R."/>
            <person name="Rago D."/>
            <person name="Mirbahai L."/>
            <person name="Eastwood N."/>
            <person name="Colbourne J.K."/>
            <person name="Zhou J."/>
            <person name="Mallon E."/>
            <person name="Orsini L."/>
        </authorList>
    </citation>
    <scope>NUCLEOTIDE SEQUENCE [LARGE SCALE GENOMIC DNA]</scope>
    <source>
        <strain evidence="1">LRV0_1</strain>
    </source>
</reference>
<protein>
    <submittedName>
        <fullName evidence="1">Uncharacterized protein</fullName>
    </submittedName>
</protein>
<dbReference type="Proteomes" id="UP001234178">
    <property type="component" value="Unassembled WGS sequence"/>
</dbReference>
<organism evidence="1 2">
    <name type="scientific">Daphnia magna</name>
    <dbReference type="NCBI Taxonomy" id="35525"/>
    <lineage>
        <taxon>Eukaryota</taxon>
        <taxon>Metazoa</taxon>
        <taxon>Ecdysozoa</taxon>
        <taxon>Arthropoda</taxon>
        <taxon>Crustacea</taxon>
        <taxon>Branchiopoda</taxon>
        <taxon>Diplostraca</taxon>
        <taxon>Cladocera</taxon>
        <taxon>Anomopoda</taxon>
        <taxon>Daphniidae</taxon>
        <taxon>Daphnia</taxon>
    </lineage>
</organism>
<proteinExistence type="predicted"/>